<dbReference type="CDD" id="cd08563">
    <property type="entry name" value="GDPD_TtGDE_like"/>
    <property type="match status" value="1"/>
</dbReference>
<keyword evidence="3" id="KW-1185">Reference proteome</keyword>
<evidence type="ECO:0000313" key="3">
    <source>
        <dbReference type="Proteomes" id="UP000233375"/>
    </source>
</evidence>
<dbReference type="OrthoDB" id="384721at2"/>
<dbReference type="PANTHER" id="PTHR46211">
    <property type="entry name" value="GLYCEROPHOSPHORYL DIESTER PHOSPHODIESTERASE"/>
    <property type="match status" value="1"/>
</dbReference>
<dbReference type="Pfam" id="PF03009">
    <property type="entry name" value="GDPD"/>
    <property type="match status" value="1"/>
</dbReference>
<name>A0A2N0Z5A3_9BACI</name>
<evidence type="ECO:0000313" key="2">
    <source>
        <dbReference type="EMBL" id="PKG24669.1"/>
    </source>
</evidence>
<dbReference type="GO" id="GO:0006629">
    <property type="term" value="P:lipid metabolic process"/>
    <property type="evidence" value="ECO:0007669"/>
    <property type="project" value="InterPro"/>
</dbReference>
<dbReference type="PROSITE" id="PS51704">
    <property type="entry name" value="GP_PDE"/>
    <property type="match status" value="1"/>
</dbReference>
<dbReference type="GO" id="GO:0008081">
    <property type="term" value="F:phosphoric diester hydrolase activity"/>
    <property type="evidence" value="ECO:0007669"/>
    <property type="project" value="InterPro"/>
</dbReference>
<dbReference type="Proteomes" id="UP000233375">
    <property type="component" value="Unassembled WGS sequence"/>
</dbReference>
<organism evidence="2 3">
    <name type="scientific">Niallia nealsonii</name>
    <dbReference type="NCBI Taxonomy" id="115979"/>
    <lineage>
        <taxon>Bacteria</taxon>
        <taxon>Bacillati</taxon>
        <taxon>Bacillota</taxon>
        <taxon>Bacilli</taxon>
        <taxon>Bacillales</taxon>
        <taxon>Bacillaceae</taxon>
        <taxon>Niallia</taxon>
    </lineage>
</organism>
<protein>
    <submittedName>
        <fullName evidence="2">Glycerophosphodiester phosphodiesterase</fullName>
    </submittedName>
</protein>
<dbReference type="SUPFAM" id="SSF51695">
    <property type="entry name" value="PLC-like phosphodiesterases"/>
    <property type="match status" value="1"/>
</dbReference>
<evidence type="ECO:0000259" key="1">
    <source>
        <dbReference type="PROSITE" id="PS51704"/>
    </source>
</evidence>
<dbReference type="EMBL" id="PISE01000011">
    <property type="protein sequence ID" value="PKG24669.1"/>
    <property type="molecule type" value="Genomic_DNA"/>
</dbReference>
<dbReference type="InterPro" id="IPR030395">
    <property type="entry name" value="GP_PDE_dom"/>
</dbReference>
<dbReference type="Gene3D" id="3.20.20.190">
    <property type="entry name" value="Phosphatidylinositol (PI) phosphodiesterase"/>
    <property type="match status" value="1"/>
</dbReference>
<comment type="caution">
    <text evidence="2">The sequence shown here is derived from an EMBL/GenBank/DDBJ whole genome shotgun (WGS) entry which is preliminary data.</text>
</comment>
<reference evidence="2 3" key="1">
    <citation type="journal article" date="2003" name="Int. J. Syst. Evol. Microbiol.">
        <title>Bacillus nealsonii sp. nov., isolated from a spacecraft-assembly facility, whose spores are gamma-radiation resistant.</title>
        <authorList>
            <person name="Venkateswaran K."/>
            <person name="Kempf M."/>
            <person name="Chen F."/>
            <person name="Satomi M."/>
            <person name="Nicholson W."/>
            <person name="Kern R."/>
        </authorList>
    </citation>
    <scope>NUCLEOTIDE SEQUENCE [LARGE SCALE GENOMIC DNA]</scope>
    <source>
        <strain evidence="2 3">FO-92</strain>
    </source>
</reference>
<dbReference type="AlphaFoldDB" id="A0A2N0Z5A3"/>
<proteinExistence type="predicted"/>
<feature type="domain" description="GP-PDE" evidence="1">
    <location>
        <begin position="6"/>
        <end position="243"/>
    </location>
</feature>
<dbReference type="RefSeq" id="WP_101176068.1">
    <property type="nucleotide sequence ID" value="NZ_PISE01000011.1"/>
</dbReference>
<sequence length="245" mass="27756">MGKVRIPLFAHRGVSGRFPENTMEAFEASRRAGVSGIELDVQLTKDGTVVIIHDETVNCTTNGHGYVKDLTDQEIFKLDAGSWFHLNFSGAKIPTLEEFFSWAVQENNQLIINIELKNDVVNYKGLEEKVIALIEQYDLEDRIILSSFNWESLRKVRDLKPVIEIALLVKGINEEAIAEAKALYAKALHTEISFARSEYGKIACEEGLLLRIYTINDGRDIQSLPVEVDCIMTDFPERFTFKQSI</sequence>
<gene>
    <name evidence="2" type="ORF">CWS01_05270</name>
</gene>
<dbReference type="PANTHER" id="PTHR46211:SF1">
    <property type="entry name" value="GLYCEROPHOSPHODIESTER PHOSPHODIESTERASE, CYTOPLASMIC"/>
    <property type="match status" value="1"/>
</dbReference>
<dbReference type="InterPro" id="IPR017946">
    <property type="entry name" value="PLC-like_Pdiesterase_TIM-brl"/>
</dbReference>
<accession>A0A2N0Z5A3</accession>